<dbReference type="PROSITE" id="PS50173">
    <property type="entry name" value="UMUC"/>
    <property type="match status" value="1"/>
</dbReference>
<evidence type="ECO:0000256" key="10">
    <source>
        <dbReference type="ARBA" id="ARBA00023242"/>
    </source>
</evidence>
<dbReference type="InterPro" id="IPR052230">
    <property type="entry name" value="DNA_polymerase_eta"/>
</dbReference>
<keyword evidence="3" id="KW-0548">Nucleotidyltransferase</keyword>
<protein>
    <recommendedName>
        <fullName evidence="16">DNA polymerase eta</fullName>
    </recommendedName>
</protein>
<dbReference type="GO" id="GO:0035861">
    <property type="term" value="C:site of double-strand break"/>
    <property type="evidence" value="ECO:0007669"/>
    <property type="project" value="TreeGrafter"/>
</dbReference>
<reference evidence="14" key="1">
    <citation type="submission" date="2024-01" db="EMBL/GenBank/DDBJ databases">
        <authorList>
            <person name="Webb A."/>
        </authorList>
    </citation>
    <scope>NUCLEOTIDE SEQUENCE</scope>
    <source>
        <strain evidence="14">Pm1</strain>
    </source>
</reference>
<keyword evidence="10" id="KW-0539">Nucleus</keyword>
<sequence length="637" mass="70919">MVSERFLNGLLCVCTLGVERDENVAQVSGAIMGETSSTRVIIHLDLDCFYAQVEQRRLNIPDGQPVAVQQWGSLLAVNYDARKFGVERGDFVDAAKKKCPPIHLPHVDTLGENRTPGQLYDRTHQKAILRRYRVASREIFAILGSIVPVVEKASIDEAFMDVTDMAKARLAQMTVYSSAFCQDPVNHDTTVFRKKEGDANEDDAARAFPLTDCERLLCMGAVISREIRQAVHRKLGYTCSTGIAGNKLLAKLASPLNKPNGQVVVAPRFVADLMKSLPMRKIRGLGGKLGKQLESIYESLDPEATSVLDHEQKPADQEREKLTAYALLQRCGLAELRQHVGQDTAAYVHQICQGDDGSEPVEEKKVQVKMLSCVKQFDQRSGSALVRLEQLEYWVRLLCEEMVMRCEDERLENKRFPSQLTLQCTKVEEKPRTRKLGIAQDTTVDELFAAAMNVVRLHLDRMFPLAALSMHAKNFVDLDSQAVTSISIFFTRHSDDTSSAVSTVAQRVKDEVTAFAATRGRKSDSSMRQSKRQKISGFFAPVSDRSSAENRVDHATFLSEPTSTCAPAQPPASSLSSSSRTHYCELCKRFVPEPRNEHADFHLALTLSKTPSSEVVASAGRDRRSQKKGPLDAFLER</sequence>
<evidence type="ECO:0000256" key="7">
    <source>
        <dbReference type="ARBA" id="ARBA00022833"/>
    </source>
</evidence>
<dbReference type="SUPFAM" id="SSF100879">
    <property type="entry name" value="Lesion bypass DNA polymerase (Y-family), little finger domain"/>
    <property type="match status" value="1"/>
</dbReference>
<dbReference type="GO" id="GO:0006281">
    <property type="term" value="P:DNA repair"/>
    <property type="evidence" value="ECO:0007669"/>
    <property type="project" value="UniProtKB-KW"/>
</dbReference>
<keyword evidence="5" id="KW-0227">DNA damage</keyword>
<dbReference type="InterPro" id="IPR041298">
    <property type="entry name" value="UBZ3"/>
</dbReference>
<dbReference type="GO" id="GO:0005657">
    <property type="term" value="C:replication fork"/>
    <property type="evidence" value="ECO:0007669"/>
    <property type="project" value="TreeGrafter"/>
</dbReference>
<evidence type="ECO:0000256" key="8">
    <source>
        <dbReference type="ARBA" id="ARBA00022842"/>
    </source>
</evidence>
<comment type="caution">
    <text evidence="14">The sequence shown here is derived from an EMBL/GenBank/DDBJ whole genome shotgun (WGS) entry which is preliminary data.</text>
</comment>
<evidence type="ECO:0000256" key="6">
    <source>
        <dbReference type="ARBA" id="ARBA00022771"/>
    </source>
</evidence>
<dbReference type="PIRSF" id="PIRSF036603">
    <property type="entry name" value="DPol_eta"/>
    <property type="match status" value="1"/>
</dbReference>
<name>A0AAV1V9X6_9STRA</name>
<dbReference type="Gene3D" id="3.40.1170.60">
    <property type="match status" value="1"/>
</dbReference>
<feature type="region of interest" description="Disordered" evidence="11">
    <location>
        <begin position="611"/>
        <end position="637"/>
    </location>
</feature>
<dbReference type="PANTHER" id="PTHR45873">
    <property type="entry name" value="DNA POLYMERASE ETA"/>
    <property type="match status" value="1"/>
</dbReference>
<evidence type="ECO:0000256" key="1">
    <source>
        <dbReference type="ARBA" id="ARBA00004123"/>
    </source>
</evidence>
<dbReference type="Gene3D" id="1.10.150.20">
    <property type="entry name" value="5' to 3' exonuclease, C-terminal subdomain"/>
    <property type="match status" value="1"/>
</dbReference>
<organism evidence="14 15">
    <name type="scientific">Peronospora matthiolae</name>
    <dbReference type="NCBI Taxonomy" id="2874970"/>
    <lineage>
        <taxon>Eukaryota</taxon>
        <taxon>Sar</taxon>
        <taxon>Stramenopiles</taxon>
        <taxon>Oomycota</taxon>
        <taxon>Peronosporomycetes</taxon>
        <taxon>Peronosporales</taxon>
        <taxon>Peronosporaceae</taxon>
        <taxon>Peronospora</taxon>
    </lineage>
</organism>
<evidence type="ECO:0000259" key="13">
    <source>
        <dbReference type="PROSITE" id="PS51907"/>
    </source>
</evidence>
<feature type="domain" description="UBZ3-type" evidence="13">
    <location>
        <begin position="577"/>
        <end position="610"/>
    </location>
</feature>
<evidence type="ECO:0000256" key="5">
    <source>
        <dbReference type="ARBA" id="ARBA00022763"/>
    </source>
</evidence>
<dbReference type="GO" id="GO:0042276">
    <property type="term" value="P:error-prone translesion synthesis"/>
    <property type="evidence" value="ECO:0007669"/>
    <property type="project" value="TreeGrafter"/>
</dbReference>
<evidence type="ECO:0000256" key="3">
    <source>
        <dbReference type="ARBA" id="ARBA00022695"/>
    </source>
</evidence>
<dbReference type="GO" id="GO:0003684">
    <property type="term" value="F:damaged DNA binding"/>
    <property type="evidence" value="ECO:0007669"/>
    <property type="project" value="InterPro"/>
</dbReference>
<keyword evidence="2" id="KW-0808">Transferase</keyword>
<evidence type="ECO:0000256" key="4">
    <source>
        <dbReference type="ARBA" id="ARBA00022723"/>
    </source>
</evidence>
<evidence type="ECO:0000256" key="9">
    <source>
        <dbReference type="ARBA" id="ARBA00023204"/>
    </source>
</evidence>
<dbReference type="FunFam" id="3.40.1170.60:FF:000003">
    <property type="entry name" value="DNA polymerase eta"/>
    <property type="match status" value="1"/>
</dbReference>
<dbReference type="GO" id="GO:0008270">
    <property type="term" value="F:zinc ion binding"/>
    <property type="evidence" value="ECO:0007669"/>
    <property type="project" value="UniProtKB-KW"/>
</dbReference>
<keyword evidence="4" id="KW-0479">Metal-binding</keyword>
<dbReference type="InterPro" id="IPR001126">
    <property type="entry name" value="UmuC"/>
</dbReference>
<dbReference type="Gene3D" id="3.30.1490.100">
    <property type="entry name" value="DNA polymerase, Y-family, little finger domain"/>
    <property type="match status" value="1"/>
</dbReference>
<dbReference type="GO" id="GO:0003887">
    <property type="term" value="F:DNA-directed DNA polymerase activity"/>
    <property type="evidence" value="ECO:0007669"/>
    <property type="project" value="TreeGrafter"/>
</dbReference>
<evidence type="ECO:0000313" key="15">
    <source>
        <dbReference type="Proteomes" id="UP001162060"/>
    </source>
</evidence>
<dbReference type="SUPFAM" id="SSF56672">
    <property type="entry name" value="DNA/RNA polymerases"/>
    <property type="match status" value="1"/>
</dbReference>
<dbReference type="GO" id="GO:0009314">
    <property type="term" value="P:response to radiation"/>
    <property type="evidence" value="ECO:0007669"/>
    <property type="project" value="TreeGrafter"/>
</dbReference>
<comment type="subcellular location">
    <subcellularLocation>
        <location evidence="1">Nucleus</location>
    </subcellularLocation>
</comment>
<keyword evidence="9" id="KW-0234">DNA repair</keyword>
<evidence type="ECO:0000256" key="2">
    <source>
        <dbReference type="ARBA" id="ARBA00022679"/>
    </source>
</evidence>
<dbReference type="PROSITE" id="PS51907">
    <property type="entry name" value="ZF_UBZ3"/>
    <property type="match status" value="1"/>
</dbReference>
<gene>
    <name evidence="14" type="ORF">PM001_LOCUS27683</name>
</gene>
<feature type="domain" description="UmuC" evidence="12">
    <location>
        <begin position="41"/>
        <end position="286"/>
    </location>
</feature>
<dbReference type="InterPro" id="IPR043128">
    <property type="entry name" value="Rev_trsase/Diguanyl_cyclase"/>
</dbReference>
<dbReference type="InterPro" id="IPR036775">
    <property type="entry name" value="DNA_pol_Y-fam_lit_finger_sf"/>
</dbReference>
<dbReference type="Gene3D" id="3.30.70.270">
    <property type="match status" value="1"/>
</dbReference>
<dbReference type="PANTHER" id="PTHR45873:SF1">
    <property type="entry name" value="DNA POLYMERASE ETA"/>
    <property type="match status" value="1"/>
</dbReference>
<dbReference type="Proteomes" id="UP001162060">
    <property type="component" value="Unassembled WGS sequence"/>
</dbReference>
<dbReference type="Pfam" id="PF00817">
    <property type="entry name" value="IMS"/>
    <property type="match status" value="1"/>
</dbReference>
<evidence type="ECO:0000256" key="11">
    <source>
        <dbReference type="SAM" id="MobiDB-lite"/>
    </source>
</evidence>
<accession>A0AAV1V9X6</accession>
<dbReference type="InterPro" id="IPR043502">
    <property type="entry name" value="DNA/RNA_pol_sf"/>
</dbReference>
<evidence type="ECO:0000313" key="14">
    <source>
        <dbReference type="EMBL" id="CAK7942533.1"/>
    </source>
</evidence>
<keyword evidence="7" id="KW-0862">Zinc</keyword>
<dbReference type="FunFam" id="3.30.1490.100:FF:000044">
    <property type="entry name" value="Predicted protein"/>
    <property type="match status" value="1"/>
</dbReference>
<proteinExistence type="predicted"/>
<evidence type="ECO:0008006" key="16">
    <source>
        <dbReference type="Google" id="ProtNLM"/>
    </source>
</evidence>
<dbReference type="EMBL" id="CAKLBY020000275">
    <property type="protein sequence ID" value="CAK7942533.1"/>
    <property type="molecule type" value="Genomic_DNA"/>
</dbReference>
<keyword evidence="8" id="KW-0460">Magnesium</keyword>
<evidence type="ECO:0000259" key="12">
    <source>
        <dbReference type="PROSITE" id="PS50173"/>
    </source>
</evidence>
<dbReference type="GO" id="GO:0005634">
    <property type="term" value="C:nucleus"/>
    <property type="evidence" value="ECO:0007669"/>
    <property type="project" value="UniProtKB-SubCell"/>
</dbReference>
<dbReference type="AlphaFoldDB" id="A0AAV1V9X6"/>
<keyword evidence="6" id="KW-0863">Zinc-finger</keyword>